<feature type="compositionally biased region" description="Acidic residues" evidence="1">
    <location>
        <begin position="929"/>
        <end position="943"/>
    </location>
</feature>
<dbReference type="RefSeq" id="WP_093715744.1">
    <property type="nucleotide sequence ID" value="NZ_FONG01000015.1"/>
</dbReference>
<protein>
    <submittedName>
        <fullName evidence="2">T-complex protein 10 C-terminus</fullName>
    </submittedName>
</protein>
<dbReference type="NCBIfam" id="NF038047">
    <property type="entry name" value="not_Tcp10"/>
    <property type="match status" value="1"/>
</dbReference>
<dbReference type="PANTHER" id="PTHR10331">
    <property type="entry name" value="T COMPLEX PROTEIN 10"/>
    <property type="match status" value="1"/>
</dbReference>
<feature type="compositionally biased region" description="Polar residues" evidence="1">
    <location>
        <begin position="626"/>
        <end position="684"/>
    </location>
</feature>
<reference evidence="2 3" key="1">
    <citation type="submission" date="2016-10" db="EMBL/GenBank/DDBJ databases">
        <authorList>
            <person name="de Groot N.N."/>
        </authorList>
    </citation>
    <scope>NUCLEOTIDE SEQUENCE [LARGE SCALE GENOMIC DNA]</scope>
    <source>
        <strain evidence="2 3">CGMCC 4.3510</strain>
    </source>
</reference>
<keyword evidence="3" id="KW-1185">Reference proteome</keyword>
<feature type="compositionally biased region" description="Polar residues" evidence="1">
    <location>
        <begin position="548"/>
        <end position="619"/>
    </location>
</feature>
<dbReference type="Gene3D" id="2.60.450.20">
    <property type="match status" value="3"/>
</dbReference>
<dbReference type="AlphaFoldDB" id="A0A1I2IYC1"/>
<feature type="region of interest" description="Disordered" evidence="1">
    <location>
        <begin position="548"/>
        <end position="827"/>
    </location>
</feature>
<dbReference type="PANTHER" id="PTHR10331:SF6">
    <property type="entry name" value="SPINDLE ASSEMBLY ABNORMAL 4"/>
    <property type="match status" value="1"/>
</dbReference>
<organism evidence="2 3">
    <name type="scientific">Actinacidiphila alni</name>
    <dbReference type="NCBI Taxonomy" id="380248"/>
    <lineage>
        <taxon>Bacteria</taxon>
        <taxon>Bacillati</taxon>
        <taxon>Actinomycetota</taxon>
        <taxon>Actinomycetes</taxon>
        <taxon>Kitasatosporales</taxon>
        <taxon>Streptomycetaceae</taxon>
        <taxon>Actinacidiphila</taxon>
    </lineage>
</organism>
<evidence type="ECO:0000313" key="3">
    <source>
        <dbReference type="Proteomes" id="UP000199323"/>
    </source>
</evidence>
<feature type="region of interest" description="Disordered" evidence="1">
    <location>
        <begin position="921"/>
        <end position="993"/>
    </location>
</feature>
<sequence length="993" mass="104859">MPLDNWENIISTLTGWDMPSRADFTTSESAKGSTGIPWIETLNIWQETKHVTLSPSIIEDPDRMGWYFEFYERFDGDKVKIWKVQIRYSDKFHGGKQFWERSLAVLQHLTMNQFKSYDFDTPLGGQPTETTGLDLATFVKAARSFDAAGDFFSAHTQILQNWLDQLGEDQAAWKGTGAEGFRKLIDHLHGKYAHYSSQLRPPGFEPQHTSRVLPGYTPSTMHSDSLIGAEAELYDVLTKLYGFAFDFYNEKADLVPITKTDGQQHMVNVPADPQKILNNLMLDVGEFIRANNWLAKDKLRIGLNTHVAWGSLTDASTWSAMANEAVRRWTANVEHNLDVKAKPLMVELRTTFQHTLDPKWNPDFAFDDSDSGTTDDNLTNNTDGNFNVDDFNKSLTDFGNEMGDFGNNLVGGITGFSDNLGDFGNDLTDFSGGINGFSSSLDDFSGGLGDFGDNLSDFSGGIDGLSTDLGDLGTGDGTLGGLDPSSGTGLDFVPNGSITTSPELSDLVDGVVKPDGSVTTIGDDGFPFTTLPNGSVSTLTPDGLQQVKNPDGSVSTQNADGSLTTTFPDGSSRTVSPDGTVVTTSADGTKTTSHLGTGETLTNPDGSTTSIGKDGTVTTHFPDGSAVSSNADGSFTTTNPDGSHATTFPNGTVQSVGADGSQTITSPTGSVSTLAPDGTLTTQFPGGGSMSVSPDGDVTTVTPDGHTVTQHLEPGKSLINPDGSTTSIGKDGSLTTTLPDGSSYTVHPDGTVTTTDPAADIPHGSTSSPALPGNGLDLSDFDSGLSTQSPDGSIATHFPSGTTSVTGPDGLTTTTFPDGSSTVATSDGQFQALPSPQTAAAEQAAAQSAAEQAAAQAAAAPAGMDESLMGLSGLMSPMMMMSMSRMGQGGQQQGKEQERVRETYEEADTDGAFIQHGSVLQPMTGRDEPEGETYEEEEEDSDELLSRTPTQQEPGFGRTARRPGTQSGASEWAAGRGDVWGTEEGGLPASIGR</sequence>
<gene>
    <name evidence="2" type="ORF">SAMN05216251_115123</name>
</gene>
<name>A0A1I2IYC1_9ACTN</name>
<feature type="compositionally biased region" description="Basic and acidic residues" evidence="1">
    <location>
        <begin position="895"/>
        <end position="904"/>
    </location>
</feature>
<dbReference type="InterPro" id="IPR047002">
    <property type="entry name" value="Tcp10_C_sf"/>
</dbReference>
<feature type="region of interest" description="Disordered" evidence="1">
    <location>
        <begin position="885"/>
        <end position="904"/>
    </location>
</feature>
<feature type="compositionally biased region" description="Polar residues" evidence="1">
    <location>
        <begin position="722"/>
        <end position="756"/>
    </location>
</feature>
<evidence type="ECO:0000313" key="2">
    <source>
        <dbReference type="EMBL" id="SFF47512.1"/>
    </source>
</evidence>
<dbReference type="OrthoDB" id="4338769at2"/>
<feature type="compositionally biased region" description="Polar residues" evidence="1">
    <location>
        <begin position="699"/>
        <end position="710"/>
    </location>
</feature>
<dbReference type="Proteomes" id="UP000199323">
    <property type="component" value="Unassembled WGS sequence"/>
</dbReference>
<dbReference type="InterPro" id="IPR026581">
    <property type="entry name" value="TCP10L/CENPJ"/>
</dbReference>
<feature type="compositionally biased region" description="Polar residues" evidence="1">
    <location>
        <begin position="799"/>
        <end position="827"/>
    </location>
</feature>
<dbReference type="EMBL" id="FONG01000015">
    <property type="protein sequence ID" value="SFF47512.1"/>
    <property type="molecule type" value="Genomic_DNA"/>
</dbReference>
<accession>A0A1I2IYC1</accession>
<proteinExistence type="predicted"/>
<dbReference type="STRING" id="380248.SAMN05216251_115123"/>
<evidence type="ECO:0000256" key="1">
    <source>
        <dbReference type="SAM" id="MobiDB-lite"/>
    </source>
</evidence>